<dbReference type="GO" id="GO:0006260">
    <property type="term" value="P:DNA replication"/>
    <property type="evidence" value="ECO:0007669"/>
    <property type="project" value="UniProtKB-UniRule"/>
</dbReference>
<feature type="compositionally biased region" description="Acidic residues" evidence="4">
    <location>
        <begin position="147"/>
        <end position="157"/>
    </location>
</feature>
<evidence type="ECO:0000313" key="7">
    <source>
        <dbReference type="Proteomes" id="UP001229955"/>
    </source>
</evidence>
<evidence type="ECO:0000313" key="5">
    <source>
        <dbReference type="EMBL" id="WKW12524.1"/>
    </source>
</evidence>
<keyword evidence="1 2" id="KW-0238">DNA-binding</keyword>
<reference evidence="6" key="1">
    <citation type="submission" date="2023-07" db="EMBL/GenBank/DDBJ databases">
        <authorList>
            <person name="Haufschild T."/>
            <person name="Kallscheuer N."/>
            <person name="Hammer J."/>
            <person name="Kohn T."/>
            <person name="Kabuu M."/>
            <person name="Jogler M."/>
            <person name="Wohfarth N."/>
            <person name="Heuer A."/>
            <person name="Rohde M."/>
            <person name="van Teeseling M.C.F."/>
            <person name="Jogler C."/>
        </authorList>
    </citation>
    <scope>NUCLEOTIDE SEQUENCE</scope>
    <source>
        <strain evidence="5">Strain 138</strain>
        <strain evidence="6">Strain 318</strain>
    </source>
</reference>
<keyword evidence="7" id="KW-1185">Reference proteome</keyword>
<dbReference type="HAMAP" id="MF_00984">
    <property type="entry name" value="SSB"/>
    <property type="match status" value="1"/>
</dbReference>
<dbReference type="Proteomes" id="UP001229955">
    <property type="component" value="Chromosome"/>
</dbReference>
<evidence type="ECO:0000313" key="6">
    <source>
        <dbReference type="EMBL" id="WKW15431.1"/>
    </source>
</evidence>
<dbReference type="PANTHER" id="PTHR10302">
    <property type="entry name" value="SINGLE-STRANDED DNA-BINDING PROTEIN"/>
    <property type="match status" value="1"/>
</dbReference>
<dbReference type="InterPro" id="IPR011344">
    <property type="entry name" value="ssDNA-bd"/>
</dbReference>
<accession>A0AA49Q5A6</accession>
<dbReference type="SUPFAM" id="SSF50249">
    <property type="entry name" value="Nucleic acid-binding proteins"/>
    <property type="match status" value="1"/>
</dbReference>
<gene>
    <name evidence="6" type="primary">ssb</name>
    <name evidence="5" type="ORF">Strain138_001817</name>
    <name evidence="6" type="ORF">Strain318_001816</name>
</gene>
<comment type="function">
    <text evidence="2">Plays an important role in DNA replication, recombination and repair. Binds to ssDNA and to an array of partner proteins to recruit them to their sites of action during DNA metabolism.</text>
</comment>
<dbReference type="EMBL" id="CP130613">
    <property type="protein sequence ID" value="WKW15431.1"/>
    <property type="molecule type" value="Genomic_DNA"/>
</dbReference>
<evidence type="ECO:0000256" key="3">
    <source>
        <dbReference type="RuleBase" id="RU000524"/>
    </source>
</evidence>
<dbReference type="InterPro" id="IPR012340">
    <property type="entry name" value="NA-bd_OB-fold"/>
</dbReference>
<dbReference type="PROSITE" id="PS50935">
    <property type="entry name" value="SSB"/>
    <property type="match status" value="1"/>
</dbReference>
<dbReference type="GO" id="GO:0006281">
    <property type="term" value="P:DNA repair"/>
    <property type="evidence" value="ECO:0007669"/>
    <property type="project" value="UniProtKB-UniRule"/>
</dbReference>
<evidence type="ECO:0000256" key="2">
    <source>
        <dbReference type="HAMAP-Rule" id="MF_00984"/>
    </source>
</evidence>
<dbReference type="NCBIfam" id="TIGR00621">
    <property type="entry name" value="ssb"/>
    <property type="match status" value="1"/>
</dbReference>
<sequence length="157" mass="17063">MSRSLNKVTLIGNLGADPEIRTTPNGSKVAQFSLATGRQWTSASGEKQEKTEWHKCVAWNAKGRGTGLADVIERYVKKGDKLYVEGEIQYRQYEDKDKQTRYVTEINVREILLLGGGKGGDGGFESARPAKAASGKGGDAGFSDFPEAMDGDDDLPF</sequence>
<dbReference type="InterPro" id="IPR000424">
    <property type="entry name" value="Primosome_PriB/ssb"/>
</dbReference>
<dbReference type="GO" id="GO:0009295">
    <property type="term" value="C:nucleoid"/>
    <property type="evidence" value="ECO:0007669"/>
    <property type="project" value="TreeGrafter"/>
</dbReference>
<dbReference type="GO" id="GO:0006310">
    <property type="term" value="P:DNA recombination"/>
    <property type="evidence" value="ECO:0007669"/>
    <property type="project" value="UniProtKB-UniRule"/>
</dbReference>
<keyword evidence="2" id="KW-0227">DNA damage</keyword>
<keyword evidence="2" id="KW-0234">DNA repair</keyword>
<proteinExistence type="inferred from homology"/>
<organism evidence="6 7">
    <name type="scientific">Pseudogemmatithrix spongiicola</name>
    <dbReference type="NCBI Taxonomy" id="3062599"/>
    <lineage>
        <taxon>Bacteria</taxon>
        <taxon>Pseudomonadati</taxon>
        <taxon>Gemmatimonadota</taxon>
        <taxon>Gemmatimonadia</taxon>
        <taxon>Gemmatimonadales</taxon>
        <taxon>Gemmatimonadaceae</taxon>
        <taxon>Pseudogemmatithrix</taxon>
    </lineage>
</organism>
<comment type="caution">
    <text evidence="2">Lacks conserved residue(s) required for the propagation of feature annotation.</text>
</comment>
<dbReference type="GO" id="GO:0003697">
    <property type="term" value="F:single-stranded DNA binding"/>
    <property type="evidence" value="ECO:0007669"/>
    <property type="project" value="UniProtKB-UniRule"/>
</dbReference>
<dbReference type="Pfam" id="PF00436">
    <property type="entry name" value="SSB"/>
    <property type="match status" value="1"/>
</dbReference>
<keyword evidence="2" id="KW-0235">DNA replication</keyword>
<dbReference type="Gene3D" id="2.40.50.140">
    <property type="entry name" value="Nucleic acid-binding proteins"/>
    <property type="match status" value="1"/>
</dbReference>
<comment type="subunit">
    <text evidence="2">Homotetramer.</text>
</comment>
<evidence type="ECO:0000256" key="1">
    <source>
        <dbReference type="ARBA" id="ARBA00023125"/>
    </source>
</evidence>
<dbReference type="AlphaFoldDB" id="A0AA49Q848"/>
<protein>
    <recommendedName>
        <fullName evidence="2 3">Single-stranded DNA-binding protein</fullName>
        <shortName evidence="2">SSB</shortName>
    </recommendedName>
</protein>
<feature type="region of interest" description="Disordered" evidence="4">
    <location>
        <begin position="115"/>
        <end position="157"/>
    </location>
</feature>
<dbReference type="KEGG" id="pspc:Strain318_001816"/>
<feature type="short sequence motif" description="Important for interaction with partner proteins" evidence="2">
    <location>
        <begin position="152"/>
        <end position="157"/>
    </location>
</feature>
<name>A0AA49Q848_9BACT</name>
<dbReference type="CDD" id="cd04496">
    <property type="entry name" value="SSB_OBF"/>
    <property type="match status" value="1"/>
</dbReference>
<accession>A0AA49Q848</accession>
<keyword evidence="2" id="KW-0233">DNA recombination</keyword>
<dbReference type="RefSeq" id="WP_367885401.1">
    <property type="nucleotide sequence ID" value="NZ_CP130612.1"/>
</dbReference>
<evidence type="ECO:0000256" key="4">
    <source>
        <dbReference type="SAM" id="MobiDB-lite"/>
    </source>
</evidence>
<dbReference type="EMBL" id="CP130612">
    <property type="protein sequence ID" value="WKW12524.1"/>
    <property type="molecule type" value="Genomic_DNA"/>
</dbReference>
<dbReference type="PANTHER" id="PTHR10302:SF0">
    <property type="entry name" value="SINGLE-STRANDED DNA-BINDING PROTEIN, MITOCHONDRIAL"/>
    <property type="match status" value="1"/>
</dbReference>